<dbReference type="FunFam" id="3.30.70.270:FF:000020">
    <property type="entry name" value="Transposon Tf2-6 polyprotein-like Protein"/>
    <property type="match status" value="1"/>
</dbReference>
<sequence>AIVDWSVPCSLLVLRGFLGLLGFYRWFVKYYATIATPLTNLLKSQQFTLLKAAQQAFTLLKQCLATNPVLGLLDFNFSFVLETDASAMAIGVVLSQVDHLLAFFSKKLYNKMQGDSMYIREMYAIIEVIKNGGNISLVNFSRLLQINKA</sequence>
<evidence type="ECO:0000313" key="2">
    <source>
        <dbReference type="EMBL" id="KYP56532.1"/>
    </source>
</evidence>
<dbReference type="AlphaFoldDB" id="A0A151SP71"/>
<organism evidence="2 3">
    <name type="scientific">Cajanus cajan</name>
    <name type="common">Pigeon pea</name>
    <name type="synonym">Cajanus indicus</name>
    <dbReference type="NCBI Taxonomy" id="3821"/>
    <lineage>
        <taxon>Eukaryota</taxon>
        <taxon>Viridiplantae</taxon>
        <taxon>Streptophyta</taxon>
        <taxon>Embryophyta</taxon>
        <taxon>Tracheophyta</taxon>
        <taxon>Spermatophyta</taxon>
        <taxon>Magnoliopsida</taxon>
        <taxon>eudicotyledons</taxon>
        <taxon>Gunneridae</taxon>
        <taxon>Pentapetalae</taxon>
        <taxon>rosids</taxon>
        <taxon>fabids</taxon>
        <taxon>Fabales</taxon>
        <taxon>Fabaceae</taxon>
        <taxon>Papilionoideae</taxon>
        <taxon>50 kb inversion clade</taxon>
        <taxon>NPAAA clade</taxon>
        <taxon>indigoferoid/millettioid clade</taxon>
        <taxon>Phaseoleae</taxon>
        <taxon>Cajanus</taxon>
    </lineage>
</organism>
<evidence type="ECO:0000313" key="3">
    <source>
        <dbReference type="Proteomes" id="UP000075243"/>
    </source>
</evidence>
<dbReference type="InterPro" id="IPR051320">
    <property type="entry name" value="Viral_Replic_Matur_Polypro"/>
</dbReference>
<gene>
    <name evidence="2" type="ORF">KK1_002773</name>
</gene>
<dbReference type="SUPFAM" id="SSF56672">
    <property type="entry name" value="DNA/RNA polymerases"/>
    <property type="match status" value="1"/>
</dbReference>
<dbReference type="PANTHER" id="PTHR33064">
    <property type="entry name" value="POL PROTEIN"/>
    <property type="match status" value="1"/>
</dbReference>
<evidence type="ECO:0000259" key="1">
    <source>
        <dbReference type="Pfam" id="PF17919"/>
    </source>
</evidence>
<protein>
    <submittedName>
        <fullName evidence="2">Retrovirus-related Pol polyprotein from transposon 297 family</fullName>
    </submittedName>
</protein>
<dbReference type="Proteomes" id="UP000075243">
    <property type="component" value="Chromosome 11"/>
</dbReference>
<proteinExistence type="predicted"/>
<dbReference type="Pfam" id="PF17919">
    <property type="entry name" value="RT_RNaseH_2"/>
    <property type="match status" value="1"/>
</dbReference>
<dbReference type="EMBL" id="CM003613">
    <property type="protein sequence ID" value="KYP56532.1"/>
    <property type="molecule type" value="Genomic_DNA"/>
</dbReference>
<keyword evidence="3" id="KW-1185">Reference proteome</keyword>
<reference evidence="2 3" key="1">
    <citation type="journal article" date="2012" name="Nat. Biotechnol.">
        <title>Draft genome sequence of pigeonpea (Cajanus cajan), an orphan legume crop of resource-poor farmers.</title>
        <authorList>
            <person name="Varshney R.K."/>
            <person name="Chen W."/>
            <person name="Li Y."/>
            <person name="Bharti A.K."/>
            <person name="Saxena R.K."/>
            <person name="Schlueter J.A."/>
            <person name="Donoghue M.T."/>
            <person name="Azam S."/>
            <person name="Fan G."/>
            <person name="Whaley A.M."/>
            <person name="Farmer A.D."/>
            <person name="Sheridan J."/>
            <person name="Iwata A."/>
            <person name="Tuteja R."/>
            <person name="Penmetsa R.V."/>
            <person name="Wu W."/>
            <person name="Upadhyaya H.D."/>
            <person name="Yang S.P."/>
            <person name="Shah T."/>
            <person name="Saxena K.B."/>
            <person name="Michael T."/>
            <person name="McCombie W.R."/>
            <person name="Yang B."/>
            <person name="Zhang G."/>
            <person name="Yang H."/>
            <person name="Wang J."/>
            <person name="Spillane C."/>
            <person name="Cook D.R."/>
            <person name="May G.D."/>
            <person name="Xu X."/>
            <person name="Jackson S.A."/>
        </authorList>
    </citation>
    <scope>NUCLEOTIDE SEQUENCE [LARGE SCALE GENOMIC DNA]</scope>
    <source>
        <strain evidence="3">cv. Asha</strain>
    </source>
</reference>
<feature type="non-terminal residue" evidence="2">
    <location>
        <position position="1"/>
    </location>
</feature>
<dbReference type="InterPro" id="IPR043128">
    <property type="entry name" value="Rev_trsase/Diguanyl_cyclase"/>
</dbReference>
<feature type="domain" description="Reverse transcriptase/retrotransposon-derived protein RNase H-like" evidence="1">
    <location>
        <begin position="52"/>
        <end position="131"/>
    </location>
</feature>
<accession>A0A151SP71</accession>
<dbReference type="STRING" id="3821.A0A151SP71"/>
<dbReference type="Gene3D" id="3.30.70.270">
    <property type="match status" value="1"/>
</dbReference>
<dbReference type="PANTHER" id="PTHR33064:SF37">
    <property type="entry name" value="RIBONUCLEASE H"/>
    <property type="match status" value="1"/>
</dbReference>
<name>A0A151SP71_CAJCA</name>
<dbReference type="InterPro" id="IPR043502">
    <property type="entry name" value="DNA/RNA_pol_sf"/>
</dbReference>
<dbReference type="InterPro" id="IPR041577">
    <property type="entry name" value="RT_RNaseH_2"/>
</dbReference>
<dbReference type="Gramene" id="C.cajan_02708.t">
    <property type="protein sequence ID" value="C.cajan_02708.t.cds1"/>
    <property type="gene ID" value="C.cajan_02708"/>
</dbReference>